<evidence type="ECO:0000313" key="1">
    <source>
        <dbReference type="EMBL" id="KAH9315210.1"/>
    </source>
</evidence>
<dbReference type="AlphaFoldDB" id="A0AA38G4J4"/>
<name>A0AA38G4J4_TAXCH</name>
<evidence type="ECO:0000313" key="2">
    <source>
        <dbReference type="Proteomes" id="UP000824469"/>
    </source>
</evidence>
<reference evidence="1 2" key="1">
    <citation type="journal article" date="2021" name="Nat. Plants">
        <title>The Taxus genome provides insights into paclitaxel biosynthesis.</title>
        <authorList>
            <person name="Xiong X."/>
            <person name="Gou J."/>
            <person name="Liao Q."/>
            <person name="Li Y."/>
            <person name="Zhou Q."/>
            <person name="Bi G."/>
            <person name="Li C."/>
            <person name="Du R."/>
            <person name="Wang X."/>
            <person name="Sun T."/>
            <person name="Guo L."/>
            <person name="Liang H."/>
            <person name="Lu P."/>
            <person name="Wu Y."/>
            <person name="Zhang Z."/>
            <person name="Ro D.K."/>
            <person name="Shang Y."/>
            <person name="Huang S."/>
            <person name="Yan J."/>
        </authorList>
    </citation>
    <scope>NUCLEOTIDE SEQUENCE [LARGE SCALE GENOMIC DNA]</scope>
    <source>
        <strain evidence="1">Ta-2019</strain>
    </source>
</reference>
<dbReference type="EMBL" id="JAHRHJ020000005">
    <property type="protein sequence ID" value="KAH9315210.1"/>
    <property type="molecule type" value="Genomic_DNA"/>
</dbReference>
<organism evidence="1 2">
    <name type="scientific">Taxus chinensis</name>
    <name type="common">Chinese yew</name>
    <name type="synonym">Taxus wallichiana var. chinensis</name>
    <dbReference type="NCBI Taxonomy" id="29808"/>
    <lineage>
        <taxon>Eukaryota</taxon>
        <taxon>Viridiplantae</taxon>
        <taxon>Streptophyta</taxon>
        <taxon>Embryophyta</taxon>
        <taxon>Tracheophyta</taxon>
        <taxon>Spermatophyta</taxon>
        <taxon>Pinopsida</taxon>
        <taxon>Pinidae</taxon>
        <taxon>Conifers II</taxon>
        <taxon>Cupressales</taxon>
        <taxon>Taxaceae</taxon>
        <taxon>Taxus</taxon>
    </lineage>
</organism>
<feature type="non-terminal residue" evidence="1">
    <location>
        <position position="73"/>
    </location>
</feature>
<gene>
    <name evidence="1" type="ORF">KI387_023837</name>
</gene>
<comment type="caution">
    <text evidence="1">The sequence shown here is derived from an EMBL/GenBank/DDBJ whole genome shotgun (WGS) entry which is preliminary data.</text>
</comment>
<protein>
    <submittedName>
        <fullName evidence="1">Uncharacterized protein</fullName>
    </submittedName>
</protein>
<proteinExistence type="predicted"/>
<keyword evidence="2" id="KW-1185">Reference proteome</keyword>
<dbReference type="Proteomes" id="UP000824469">
    <property type="component" value="Unassembled WGS sequence"/>
</dbReference>
<accession>A0AA38G4J4</accession>
<sequence>MEASFKGSVEMLFRCNILGIIDGCLNLFYLPNIESLLPTKQRNDSHKCVDDLQSALLNHIIHIPQCNDTCDTM</sequence>